<evidence type="ECO:0000313" key="11">
    <source>
        <dbReference type="Proteomes" id="UP000244810"/>
    </source>
</evidence>
<feature type="domain" description="TRAP C4-dicarboxylate transport system permease DctM subunit" evidence="9">
    <location>
        <begin position="12"/>
        <end position="453"/>
    </location>
</feature>
<dbReference type="OrthoDB" id="9790209at2"/>
<dbReference type="PANTHER" id="PTHR33362">
    <property type="entry name" value="SIALIC ACID TRAP TRANSPORTER PERMEASE PROTEIN SIAT-RELATED"/>
    <property type="match status" value="1"/>
</dbReference>
<feature type="transmembrane region" description="Helical" evidence="8">
    <location>
        <begin position="227"/>
        <end position="250"/>
    </location>
</feature>
<dbReference type="GO" id="GO:0022857">
    <property type="term" value="F:transmembrane transporter activity"/>
    <property type="evidence" value="ECO:0007669"/>
    <property type="project" value="UniProtKB-UniRule"/>
</dbReference>
<feature type="transmembrane region" description="Helical" evidence="8">
    <location>
        <begin position="286"/>
        <end position="311"/>
    </location>
</feature>
<organism evidence="10 11">
    <name type="scientific">Pararhodobacter aggregans</name>
    <dbReference type="NCBI Taxonomy" id="404875"/>
    <lineage>
        <taxon>Bacteria</taxon>
        <taxon>Pseudomonadati</taxon>
        <taxon>Pseudomonadota</taxon>
        <taxon>Alphaproteobacteria</taxon>
        <taxon>Rhodobacterales</taxon>
        <taxon>Paracoccaceae</taxon>
        <taxon>Pararhodobacter</taxon>
    </lineage>
</organism>
<dbReference type="Pfam" id="PF06808">
    <property type="entry name" value="DctM"/>
    <property type="match status" value="1"/>
</dbReference>
<accession>A0A2T7UQH7</accession>
<evidence type="ECO:0000256" key="7">
    <source>
        <dbReference type="RuleBase" id="RU369079"/>
    </source>
</evidence>
<comment type="function">
    <text evidence="7">Part of the tripartite ATP-independent periplasmic (TRAP) transport system.</text>
</comment>
<keyword evidence="4 8" id="KW-0812">Transmembrane</keyword>
<name>A0A2T7UQH7_9RHOB</name>
<dbReference type="EMBL" id="QDDR01000007">
    <property type="protein sequence ID" value="PVE46922.1"/>
    <property type="molecule type" value="Genomic_DNA"/>
</dbReference>
<feature type="transmembrane region" description="Helical" evidence="8">
    <location>
        <begin position="65"/>
        <end position="87"/>
    </location>
</feature>
<feature type="transmembrane region" description="Helical" evidence="8">
    <location>
        <begin position="187"/>
        <end position="206"/>
    </location>
</feature>
<feature type="transmembrane region" description="Helical" evidence="8">
    <location>
        <begin position="429"/>
        <end position="457"/>
    </location>
</feature>
<gene>
    <name evidence="10" type="ORF">DDE23_14705</name>
</gene>
<feature type="transmembrane region" description="Helical" evidence="8">
    <location>
        <begin position="323"/>
        <end position="345"/>
    </location>
</feature>
<keyword evidence="11" id="KW-1185">Reference proteome</keyword>
<keyword evidence="3 7" id="KW-0997">Cell inner membrane</keyword>
<evidence type="ECO:0000259" key="9">
    <source>
        <dbReference type="Pfam" id="PF06808"/>
    </source>
</evidence>
<evidence type="ECO:0000256" key="5">
    <source>
        <dbReference type="ARBA" id="ARBA00022989"/>
    </source>
</evidence>
<evidence type="ECO:0000256" key="8">
    <source>
        <dbReference type="SAM" id="Phobius"/>
    </source>
</evidence>
<reference evidence="10 11" key="1">
    <citation type="journal article" date="2011" name="Syst. Appl. Microbiol.">
        <title>Defluviimonas denitrificans gen. nov., sp. nov., and Pararhodobacter aggregans gen. nov., sp. nov., non-phototrophic Rhodobacteraceae from the biofilter of a marine aquaculture.</title>
        <authorList>
            <person name="Foesel B.U."/>
            <person name="Drake H.L."/>
            <person name="Schramm A."/>
        </authorList>
    </citation>
    <scope>NUCLEOTIDE SEQUENCE [LARGE SCALE GENOMIC DNA]</scope>
    <source>
        <strain evidence="10 11">D1-19</strain>
    </source>
</reference>
<evidence type="ECO:0000256" key="2">
    <source>
        <dbReference type="ARBA" id="ARBA00022475"/>
    </source>
</evidence>
<comment type="subcellular location">
    <subcellularLocation>
        <location evidence="1 7">Cell inner membrane</location>
        <topology evidence="1 7">Multi-pass membrane protein</topology>
    </subcellularLocation>
</comment>
<dbReference type="InterPro" id="IPR004681">
    <property type="entry name" value="TRAP_DctM"/>
</dbReference>
<feature type="transmembrane region" description="Helical" evidence="8">
    <location>
        <begin position="107"/>
        <end position="131"/>
    </location>
</feature>
<evidence type="ECO:0000313" key="10">
    <source>
        <dbReference type="EMBL" id="PVE46922.1"/>
    </source>
</evidence>
<evidence type="ECO:0000256" key="1">
    <source>
        <dbReference type="ARBA" id="ARBA00004429"/>
    </source>
</evidence>
<keyword evidence="2" id="KW-1003">Cell membrane</keyword>
<feature type="transmembrane region" description="Helical" evidence="8">
    <location>
        <begin position="256"/>
        <end position="274"/>
    </location>
</feature>
<dbReference type="PANTHER" id="PTHR33362:SF5">
    <property type="entry name" value="C4-DICARBOXYLATE TRAP TRANSPORTER LARGE PERMEASE PROTEIN DCTM"/>
    <property type="match status" value="1"/>
</dbReference>
<evidence type="ECO:0000256" key="6">
    <source>
        <dbReference type="ARBA" id="ARBA00023136"/>
    </source>
</evidence>
<dbReference type="PIRSF" id="PIRSF006066">
    <property type="entry name" value="HI0050"/>
    <property type="match status" value="1"/>
</dbReference>
<feature type="transmembrane region" description="Helical" evidence="8">
    <location>
        <begin position="12"/>
        <end position="44"/>
    </location>
</feature>
<comment type="caution">
    <text evidence="10">The sequence shown here is derived from an EMBL/GenBank/DDBJ whole genome shotgun (WGS) entry which is preliminary data.</text>
</comment>
<evidence type="ECO:0000256" key="3">
    <source>
        <dbReference type="ARBA" id="ARBA00022519"/>
    </source>
</evidence>
<keyword evidence="5 8" id="KW-1133">Transmembrane helix</keyword>
<feature type="transmembrane region" description="Helical" evidence="8">
    <location>
        <begin position="152"/>
        <end position="175"/>
    </location>
</feature>
<feature type="transmembrane region" description="Helical" evidence="8">
    <location>
        <begin position="352"/>
        <end position="371"/>
    </location>
</feature>
<feature type="transmembrane region" description="Helical" evidence="8">
    <location>
        <begin position="391"/>
        <end position="417"/>
    </location>
</feature>
<dbReference type="RefSeq" id="WP_107752494.1">
    <property type="nucleotide sequence ID" value="NZ_QBKF01000007.1"/>
</dbReference>
<keyword evidence="6 8" id="KW-0472">Membrane</keyword>
<keyword evidence="7" id="KW-0813">Transport</keyword>
<protein>
    <submittedName>
        <fullName evidence="10">C4-dicarboxylate ABC transporter permease</fullName>
    </submittedName>
</protein>
<sequence length="458" mass="47835">MDPREITGLAGLGVLLLLILLRIPVVVAMIAVGLGGSYALSIVAPFLRFEPYLRQFKSMLWESMASYDLTIIPLFVLMGYVAGFSGLSRDLFDGIQAMIGRMRGGLAISAIVACAGFGAVCGSSAATASAMGRIALPELKKGGYAPGFSAGVLAAGGTLGILIPPSVALVIYGVIVEASILDLFRAAILPGLIAVVFFVAVIALYTRLRPEAAPVIPPMPRADRLRALLRFLPVAGIFGALIFGLAFGLFTPTPAAAIGALAVILYGAARRLITGDGLTWSGLREAVLSTAVTSGMIYAILFGAAVLTSFFTRSGLPMGLADWAATAAIDPYLMLVICLGCLIVMGCFLESLSMILVIVPFLWPVMLAVNGGPYVSADQAAFGLGPDELKIWFGILMLIVIELGLITPPVGMNVFIIGAITPSTPMGRIFAGASMFFAAEVVRVGLLILFPAILFVLI</sequence>
<dbReference type="Proteomes" id="UP000244810">
    <property type="component" value="Unassembled WGS sequence"/>
</dbReference>
<dbReference type="InterPro" id="IPR010656">
    <property type="entry name" value="DctM"/>
</dbReference>
<dbReference type="AlphaFoldDB" id="A0A2T7UQH7"/>
<proteinExistence type="predicted"/>
<dbReference type="GO" id="GO:0005886">
    <property type="term" value="C:plasma membrane"/>
    <property type="evidence" value="ECO:0007669"/>
    <property type="project" value="UniProtKB-SubCell"/>
</dbReference>
<evidence type="ECO:0000256" key="4">
    <source>
        <dbReference type="ARBA" id="ARBA00022692"/>
    </source>
</evidence>